<evidence type="ECO:0000313" key="4">
    <source>
        <dbReference type="Proteomes" id="UP001497444"/>
    </source>
</evidence>
<dbReference type="Pfam" id="PF06048">
    <property type="entry name" value="DUF927"/>
    <property type="match status" value="1"/>
</dbReference>
<evidence type="ECO:0000313" key="3">
    <source>
        <dbReference type="EMBL" id="CAK9254221.1"/>
    </source>
</evidence>
<feature type="domain" description="DUF927" evidence="1">
    <location>
        <begin position="131"/>
        <end position="378"/>
    </location>
</feature>
<evidence type="ECO:0000259" key="1">
    <source>
        <dbReference type="Pfam" id="PF06048"/>
    </source>
</evidence>
<comment type="caution">
    <text evidence="2">The sequence shown here is derived from an EMBL/GenBank/DDBJ whole genome shotgun (WGS) entry which is preliminary data.</text>
</comment>
<dbReference type="EMBL" id="CAXAQS010000994">
    <property type="protein sequence ID" value="CAK9254221.1"/>
    <property type="molecule type" value="Genomic_DNA"/>
</dbReference>
<dbReference type="EMBL" id="CAXAQS010000994">
    <property type="protein sequence ID" value="CAK9254215.1"/>
    <property type="molecule type" value="Genomic_DNA"/>
</dbReference>
<evidence type="ECO:0000313" key="2">
    <source>
        <dbReference type="EMBL" id="CAK9254215.1"/>
    </source>
</evidence>
<name>A0ABP0VL65_9BRYO</name>
<dbReference type="Proteomes" id="UP001497444">
    <property type="component" value="Unassembled WGS sequence"/>
</dbReference>
<gene>
    <name evidence="2" type="ORF">CSSPJE1EN1_LOCUS29593</name>
    <name evidence="3" type="ORF">CSSPJE1EN1_LOCUS29599</name>
</gene>
<organism evidence="2 4">
    <name type="scientific">Sphagnum jensenii</name>
    <dbReference type="NCBI Taxonomy" id="128206"/>
    <lineage>
        <taxon>Eukaryota</taxon>
        <taxon>Viridiplantae</taxon>
        <taxon>Streptophyta</taxon>
        <taxon>Embryophyta</taxon>
        <taxon>Bryophyta</taxon>
        <taxon>Sphagnophytina</taxon>
        <taxon>Sphagnopsida</taxon>
        <taxon>Sphagnales</taxon>
        <taxon>Sphagnaceae</taxon>
        <taxon>Sphagnum</taxon>
    </lineage>
</organism>
<keyword evidence="4" id="KW-1185">Reference proteome</keyword>
<dbReference type="InterPro" id="IPR009270">
    <property type="entry name" value="DUF927"/>
</dbReference>
<accession>A0ABP0VL65</accession>
<protein>
    <recommendedName>
        <fullName evidence="1">DUF927 domain-containing protein</fullName>
    </recommendedName>
</protein>
<reference evidence="2" key="1">
    <citation type="submission" date="2024-02" db="EMBL/GenBank/DDBJ databases">
        <authorList>
            <consortium name="ELIXIR-Norway"/>
            <consortium name="Elixir Norway"/>
        </authorList>
    </citation>
    <scope>NUCLEOTIDE SEQUENCE</scope>
</reference>
<proteinExistence type="predicted"/>
<sequence length="674" mass="76204">MFDNKDDIEDVQIEEIICPADIEHISQYVSQDVALIMEDACLFSYTDIDNMPYDTQRIPPQGYDLADAQKEGWTPQLIKALIGSLPDENKLFSGVLCSQLKPIKTEAGQYILKPAGVFCEDKKICAFLNPIASCRTLNGDQWTLLVQFIDKDFKKREIFIPNKLLPKDGSALSELLIDSGLWINVDPKAGRQNLKYYLNQTPKERMVLVNKIGWHGQNYVFPDKAWGKPEREKHKLYIQGTMPLYEEIGTIDQWTQEIGKYLQGNSRLIFGVSMGLASSLLTPLGRQNFGVHYIGYSSIGKSTILYVVASIFGAEVKSWRTTDNCAEAWAREANDNIFFLDELGKAPNASVVSEMLYMLGDGQGKGRANRFGDARDVTKFKTYPQSTGEMSFEDKMRQGFGKRNFFAGQSVRLAQIQADAGQGMGIYENLHGFKNGALLSDHLVKSSLKYRGTLGDAWLSYCCQNYNDVLKKAECYAQIWMDKYPLENGTDGQVIRVKGHFAHIAAIGEMAIEQKLLPLKSGDVYEAVAILFNDWLNQRGGVESHEDMEVVQKLISFIEEHGSSRFENPWNAGEDEQTGRERPNNEKVFDRAGFRKFVDEQYTYYFLSTVFTRDILDGAKGASQKARLKKLADSGYIQTTTEKKEGKDMNRYSKTERIPSHGVKKVYVVRMPAE</sequence>